<name>A0BUI9_PARTE</name>
<dbReference type="OMA" id="TSSCLIW"/>
<dbReference type="CDD" id="cd00064">
    <property type="entry name" value="FU"/>
    <property type="match status" value="1"/>
</dbReference>
<dbReference type="AlphaFoldDB" id="A0BUI9"/>
<dbReference type="SUPFAM" id="SSF57184">
    <property type="entry name" value="Growth factor receptor domain"/>
    <property type="match status" value="1"/>
</dbReference>
<evidence type="ECO:0000313" key="2">
    <source>
        <dbReference type="EMBL" id="CAK62206.1"/>
    </source>
</evidence>
<dbReference type="InterPro" id="IPR006212">
    <property type="entry name" value="Furin_repeat"/>
</dbReference>
<evidence type="ECO:0000256" key="1">
    <source>
        <dbReference type="SAM" id="SignalP"/>
    </source>
</evidence>
<organism evidence="2 3">
    <name type="scientific">Paramecium tetraurelia</name>
    <dbReference type="NCBI Taxonomy" id="5888"/>
    <lineage>
        <taxon>Eukaryota</taxon>
        <taxon>Sar</taxon>
        <taxon>Alveolata</taxon>
        <taxon>Ciliophora</taxon>
        <taxon>Intramacronucleata</taxon>
        <taxon>Oligohymenophorea</taxon>
        <taxon>Peniculida</taxon>
        <taxon>Parameciidae</taxon>
        <taxon>Paramecium</taxon>
    </lineage>
</organism>
<dbReference type="PANTHER" id="PTHR39767:SF2">
    <property type="entry name" value="CHROMOSOME UNDETERMINED SCAFFOLD_1, WHOLE GENOME SHOTGUN SEQUENCE"/>
    <property type="match status" value="1"/>
</dbReference>
<dbReference type="OrthoDB" id="10357735at2759"/>
<dbReference type="RefSeq" id="XP_001429604.1">
    <property type="nucleotide sequence ID" value="XM_001429567.2"/>
</dbReference>
<evidence type="ECO:0000313" key="3">
    <source>
        <dbReference type="Proteomes" id="UP000000600"/>
    </source>
</evidence>
<dbReference type="EMBL" id="CT868019">
    <property type="protein sequence ID" value="CAK62206.1"/>
    <property type="molecule type" value="Genomic_DNA"/>
</dbReference>
<keyword evidence="1" id="KW-0732">Signal</keyword>
<accession>A0BUI9</accession>
<dbReference type="HOGENOM" id="CLU_527312_0_0_1"/>
<feature type="chain" id="PRO_5012609948" evidence="1">
    <location>
        <begin position="16"/>
        <end position="436"/>
    </location>
</feature>
<dbReference type="KEGG" id="ptm:GSPATT00005451001"/>
<proteinExistence type="predicted"/>
<sequence>MKIIFYFACFTIAFAQDFKTIFTAFVGSNWNDQEWFYSDIYGGIFGFCENEQLFGGHYVFGKNSLASRQFILPPHYYVKIQLRFWKIDSWDGEVFQLIADQKVYSRQFWPNEGGDFCGRGKKGNNDLLVNIEVSIEHNSQLFALIMTSNLDEHAYYVQVVFRQQESWGINWFELSILECFLGCLSCEDSTSSCLIWSSLASYWQTQMSDDGWLTNGGQIGGSNICGGLLIVGGTSILMQGQSLEKTLKDLPIHYLIKFVFKIWAIGEWEYEKLELQVDNQVWMSESIQNNNPVPFDCGIKQKVSIVNTHTINNHTQNEMNIVIKSNQSSQKPAFWVIQSLDIYIAECSIGCQECFGTEPTMCTKCIKKWGFYQNQCIIAPPIECANVRIVQFKDQNINNPDTFQITIDEVNQNSIDKGQQKLFVSSSISTLTFKFW</sequence>
<dbReference type="Proteomes" id="UP000000600">
    <property type="component" value="Unassembled WGS sequence"/>
</dbReference>
<feature type="signal peptide" evidence="1">
    <location>
        <begin position="1"/>
        <end position="15"/>
    </location>
</feature>
<dbReference type="InterPro" id="IPR009030">
    <property type="entry name" value="Growth_fac_rcpt_cys_sf"/>
</dbReference>
<dbReference type="PANTHER" id="PTHR39767">
    <property type="entry name" value="CALCIUM/CALMODULIN-BINDING MEMBRANE PROTEIN PCM4-RELATED"/>
    <property type="match status" value="1"/>
</dbReference>
<reference evidence="2 3" key="1">
    <citation type="journal article" date="2006" name="Nature">
        <title>Global trends of whole-genome duplications revealed by the ciliate Paramecium tetraurelia.</title>
        <authorList>
            <consortium name="Genoscope"/>
            <person name="Aury J.-M."/>
            <person name="Jaillon O."/>
            <person name="Duret L."/>
            <person name="Noel B."/>
            <person name="Jubin C."/>
            <person name="Porcel B.M."/>
            <person name="Segurens B."/>
            <person name="Daubin V."/>
            <person name="Anthouard V."/>
            <person name="Aiach N."/>
            <person name="Arnaiz O."/>
            <person name="Billaut A."/>
            <person name="Beisson J."/>
            <person name="Blanc I."/>
            <person name="Bouhouche K."/>
            <person name="Camara F."/>
            <person name="Duharcourt S."/>
            <person name="Guigo R."/>
            <person name="Gogendeau D."/>
            <person name="Katinka M."/>
            <person name="Keller A.-M."/>
            <person name="Kissmehl R."/>
            <person name="Klotz C."/>
            <person name="Koll F."/>
            <person name="Le Moue A."/>
            <person name="Lepere C."/>
            <person name="Malinsky S."/>
            <person name="Nowacki M."/>
            <person name="Nowak J.K."/>
            <person name="Plattner H."/>
            <person name="Poulain J."/>
            <person name="Ruiz F."/>
            <person name="Serrano V."/>
            <person name="Zagulski M."/>
            <person name="Dessen P."/>
            <person name="Betermier M."/>
            <person name="Weissenbach J."/>
            <person name="Scarpelli C."/>
            <person name="Schachter V."/>
            <person name="Sperling L."/>
            <person name="Meyer E."/>
            <person name="Cohen J."/>
            <person name="Wincker P."/>
        </authorList>
    </citation>
    <scope>NUCLEOTIDE SEQUENCE [LARGE SCALE GENOMIC DNA]</scope>
    <source>
        <strain evidence="2 3">Stock d4-2</strain>
    </source>
</reference>
<dbReference type="InParanoid" id="A0BUI9"/>
<gene>
    <name evidence="2" type="ORF">GSPATT00005451001</name>
</gene>
<protein>
    <submittedName>
        <fullName evidence="2">Uncharacterized protein</fullName>
    </submittedName>
</protein>
<dbReference type="GeneID" id="5015403"/>
<keyword evidence="3" id="KW-1185">Reference proteome</keyword>